<dbReference type="RefSeq" id="WP_191808364.1">
    <property type="nucleotide sequence ID" value="NZ_JACSQD010000005.1"/>
</dbReference>
<proteinExistence type="predicted"/>
<feature type="transmembrane region" description="Helical" evidence="1">
    <location>
        <begin position="285"/>
        <end position="303"/>
    </location>
</feature>
<feature type="transmembrane region" description="Helical" evidence="1">
    <location>
        <begin position="83"/>
        <end position="101"/>
    </location>
</feature>
<keyword evidence="1" id="KW-0472">Membrane</keyword>
<protein>
    <recommendedName>
        <fullName evidence="4">Oligosaccharide repeat unit polymerase</fullName>
    </recommendedName>
</protein>
<dbReference type="EMBL" id="JACSQD010000005">
    <property type="protein sequence ID" value="MBD7996086.1"/>
    <property type="molecule type" value="Genomic_DNA"/>
</dbReference>
<evidence type="ECO:0000256" key="1">
    <source>
        <dbReference type="SAM" id="Phobius"/>
    </source>
</evidence>
<feature type="transmembrane region" description="Helical" evidence="1">
    <location>
        <begin position="30"/>
        <end position="52"/>
    </location>
</feature>
<feature type="transmembrane region" description="Helical" evidence="1">
    <location>
        <begin position="398"/>
        <end position="416"/>
    </location>
</feature>
<accession>A0ABR8UU36</accession>
<organism evidence="2 3">
    <name type="scientific">Arthrobacter gallicola</name>
    <dbReference type="NCBI Taxonomy" id="2762225"/>
    <lineage>
        <taxon>Bacteria</taxon>
        <taxon>Bacillati</taxon>
        <taxon>Actinomycetota</taxon>
        <taxon>Actinomycetes</taxon>
        <taxon>Micrococcales</taxon>
        <taxon>Micrococcaceae</taxon>
        <taxon>Arthrobacter</taxon>
    </lineage>
</organism>
<feature type="transmembrane region" description="Helical" evidence="1">
    <location>
        <begin position="58"/>
        <end position="76"/>
    </location>
</feature>
<reference evidence="2 3" key="1">
    <citation type="submission" date="2020-08" db="EMBL/GenBank/DDBJ databases">
        <title>A Genomic Blueprint of the Chicken Gut Microbiome.</title>
        <authorList>
            <person name="Gilroy R."/>
            <person name="Ravi A."/>
            <person name="Getino M."/>
            <person name="Pursley I."/>
            <person name="Horton D.L."/>
            <person name="Alikhan N.-F."/>
            <person name="Baker D."/>
            <person name="Gharbi K."/>
            <person name="Hall N."/>
            <person name="Watson M."/>
            <person name="Adriaenssens E.M."/>
            <person name="Foster-Nyarko E."/>
            <person name="Jarju S."/>
            <person name="Secka A."/>
            <person name="Antonio M."/>
            <person name="Oren A."/>
            <person name="Chaudhuri R."/>
            <person name="La Ragione R.M."/>
            <person name="Hildebrand F."/>
            <person name="Pallen M.J."/>
        </authorList>
    </citation>
    <scope>NUCLEOTIDE SEQUENCE [LARGE SCALE GENOMIC DNA]</scope>
    <source>
        <strain evidence="2 3">Sa2CUA1</strain>
    </source>
</reference>
<feature type="transmembrane region" description="Helical" evidence="1">
    <location>
        <begin position="454"/>
        <end position="475"/>
    </location>
</feature>
<keyword evidence="1" id="KW-0812">Transmembrane</keyword>
<sequence length="483" mass="52221">MKNTLGTHTPLRPVVLEPEPRRGLRSAGALAAFLVFAVVLPLLARGAAAVAYTDTDFLIRYAVALYAAVKIAALMWNADIRPVAGVFWIFVYTGMGLAPLAQLTTGSSTALAIQVDEDLLTLASFLILLGCLCFDAAYHVRIRGGQAARPRFRILRSLRTLRFFSAGAVAAALVYIVQLGGVAVFFLSREETSDALDAINPDSGQAMRAIISATASVACLTALIFYIHVWRNRQRPLALVDTALIGALAVANVVVNNPISNSRYWTLAVLFGLLLPLFRGRKGIFNVMLAGGVLASILVFPLSDVTRRAAGTGTAVHFDSVWTTIATKDYDQFTMLANTLGYTQEQGLSWGHQALGALFFWVPRVVWEDKPFDTGVEVGMWMNSANLNLSAPLWAESWINFGLIGLIAAFTGLGFLARRLDAGFRTDILSRGSVGYLGISIFAGYLFILLRGSLLQSMGRLMVLALSIWILTAVASRKEGAQP</sequence>
<evidence type="ECO:0008006" key="4">
    <source>
        <dbReference type="Google" id="ProtNLM"/>
    </source>
</evidence>
<feature type="transmembrane region" description="Helical" evidence="1">
    <location>
        <begin position="236"/>
        <end position="255"/>
    </location>
</feature>
<feature type="transmembrane region" description="Helical" evidence="1">
    <location>
        <begin position="161"/>
        <end position="186"/>
    </location>
</feature>
<feature type="transmembrane region" description="Helical" evidence="1">
    <location>
        <begin position="261"/>
        <end position="278"/>
    </location>
</feature>
<comment type="caution">
    <text evidence="2">The sequence shown here is derived from an EMBL/GenBank/DDBJ whole genome shotgun (WGS) entry which is preliminary data.</text>
</comment>
<feature type="transmembrane region" description="Helical" evidence="1">
    <location>
        <begin position="428"/>
        <end position="448"/>
    </location>
</feature>
<name>A0ABR8UU36_9MICC</name>
<evidence type="ECO:0000313" key="3">
    <source>
        <dbReference type="Proteomes" id="UP000609874"/>
    </source>
</evidence>
<keyword evidence="1" id="KW-1133">Transmembrane helix</keyword>
<dbReference type="Proteomes" id="UP000609874">
    <property type="component" value="Unassembled WGS sequence"/>
</dbReference>
<keyword evidence="3" id="KW-1185">Reference proteome</keyword>
<feature type="transmembrane region" description="Helical" evidence="1">
    <location>
        <begin position="206"/>
        <end position="229"/>
    </location>
</feature>
<gene>
    <name evidence="2" type="ORF">H9639_12330</name>
</gene>
<evidence type="ECO:0000313" key="2">
    <source>
        <dbReference type="EMBL" id="MBD7996086.1"/>
    </source>
</evidence>
<feature type="transmembrane region" description="Helical" evidence="1">
    <location>
        <begin position="121"/>
        <end position="140"/>
    </location>
</feature>